<keyword evidence="6 8" id="KW-0238">DNA-binding</keyword>
<keyword evidence="8" id="KW-0479">Metal-binding</keyword>
<feature type="zinc finger region" evidence="8">
    <location>
        <begin position="3"/>
        <end position="34"/>
    </location>
</feature>
<evidence type="ECO:0000313" key="11">
    <source>
        <dbReference type="Proteomes" id="UP000824128"/>
    </source>
</evidence>
<evidence type="ECO:0000256" key="7">
    <source>
        <dbReference type="ARBA" id="ARBA00023163"/>
    </source>
</evidence>
<feature type="domain" description="ATP-cone" evidence="9">
    <location>
        <begin position="49"/>
        <end position="139"/>
    </location>
</feature>
<sequence length="152" mass="17721">MKCRYCAGTESRVIDSRPTEDGSAIRRRRECLNCGRRFTTYEKIEELPIMVVKRDGRREPFDSEKIRAGVRKACEKRPIAASVQDKLVEDITREVYNTLASEVYTTDIGEIVMKNLKLVDEVAYVRFAAVYREFKDTQTFLSELQRLLDEKQ</sequence>
<reference evidence="10" key="1">
    <citation type="submission" date="2020-10" db="EMBL/GenBank/DDBJ databases">
        <authorList>
            <person name="Gilroy R."/>
        </authorList>
    </citation>
    <scope>NUCLEOTIDE SEQUENCE</scope>
    <source>
        <strain evidence="10">ChiGjej2B2-16831</strain>
    </source>
</reference>
<dbReference type="PANTHER" id="PTHR30455">
    <property type="entry name" value="TRANSCRIPTIONAL REPRESSOR NRDR"/>
    <property type="match status" value="1"/>
</dbReference>
<dbReference type="InterPro" id="IPR005144">
    <property type="entry name" value="ATP-cone_dom"/>
</dbReference>
<evidence type="ECO:0000256" key="1">
    <source>
        <dbReference type="ARBA" id="ARBA00022491"/>
    </source>
</evidence>
<proteinExistence type="inferred from homology"/>
<dbReference type="GO" id="GO:0045892">
    <property type="term" value="P:negative regulation of DNA-templated transcription"/>
    <property type="evidence" value="ECO:0007669"/>
    <property type="project" value="UniProtKB-UniRule"/>
</dbReference>
<evidence type="ECO:0000256" key="8">
    <source>
        <dbReference type="HAMAP-Rule" id="MF_00440"/>
    </source>
</evidence>
<dbReference type="InterPro" id="IPR003796">
    <property type="entry name" value="RNR_NrdR-like"/>
</dbReference>
<dbReference type="Pfam" id="PF03477">
    <property type="entry name" value="ATP-cone"/>
    <property type="match status" value="1"/>
</dbReference>
<dbReference type="HAMAP" id="MF_00440">
    <property type="entry name" value="NrdR"/>
    <property type="match status" value="1"/>
</dbReference>
<dbReference type="InterPro" id="IPR055173">
    <property type="entry name" value="NrdR-like_N"/>
</dbReference>
<evidence type="ECO:0000313" key="10">
    <source>
        <dbReference type="EMBL" id="HIU93964.1"/>
    </source>
</evidence>
<comment type="function">
    <text evidence="8">Negatively regulates transcription of bacterial ribonucleotide reductase nrd genes and operons by binding to NrdR-boxes.</text>
</comment>
<evidence type="ECO:0000256" key="2">
    <source>
        <dbReference type="ARBA" id="ARBA00022741"/>
    </source>
</evidence>
<dbReference type="AlphaFoldDB" id="A0A9D1N3B7"/>
<protein>
    <recommendedName>
        <fullName evidence="8">Transcriptional repressor NrdR</fullName>
    </recommendedName>
</protein>
<comment type="cofactor">
    <cofactor evidence="8">
        <name>Zn(2+)</name>
        <dbReference type="ChEBI" id="CHEBI:29105"/>
    </cofactor>
    <text evidence="8">Binds 1 zinc ion.</text>
</comment>
<dbReference type="EMBL" id="DVNZ01000073">
    <property type="protein sequence ID" value="HIU93964.1"/>
    <property type="molecule type" value="Genomic_DNA"/>
</dbReference>
<keyword evidence="2 8" id="KW-0547">Nucleotide-binding</keyword>
<accession>A0A9D1N3B7</accession>
<dbReference type="NCBIfam" id="TIGR00244">
    <property type="entry name" value="transcriptional regulator NrdR"/>
    <property type="match status" value="1"/>
</dbReference>
<reference evidence="10" key="2">
    <citation type="journal article" date="2021" name="PeerJ">
        <title>Extensive microbial diversity within the chicken gut microbiome revealed by metagenomics and culture.</title>
        <authorList>
            <person name="Gilroy R."/>
            <person name="Ravi A."/>
            <person name="Getino M."/>
            <person name="Pursley I."/>
            <person name="Horton D.L."/>
            <person name="Alikhan N.F."/>
            <person name="Baker D."/>
            <person name="Gharbi K."/>
            <person name="Hall N."/>
            <person name="Watson M."/>
            <person name="Adriaenssens E.M."/>
            <person name="Foster-Nyarko E."/>
            <person name="Jarju S."/>
            <person name="Secka A."/>
            <person name="Antonio M."/>
            <person name="Oren A."/>
            <person name="Chaudhuri R.R."/>
            <person name="La Ragione R."/>
            <person name="Hildebrand F."/>
            <person name="Pallen M.J."/>
        </authorList>
    </citation>
    <scope>NUCLEOTIDE SEQUENCE</scope>
    <source>
        <strain evidence="10">ChiGjej2B2-16831</strain>
    </source>
</reference>
<gene>
    <name evidence="8 10" type="primary">nrdR</name>
    <name evidence="10" type="ORF">IAD24_02275</name>
</gene>
<keyword evidence="7 8" id="KW-0804">Transcription</keyword>
<keyword evidence="4 8" id="KW-0067">ATP-binding</keyword>
<dbReference type="GO" id="GO:0008270">
    <property type="term" value="F:zinc ion binding"/>
    <property type="evidence" value="ECO:0007669"/>
    <property type="project" value="UniProtKB-UniRule"/>
</dbReference>
<dbReference type="Proteomes" id="UP000824128">
    <property type="component" value="Unassembled WGS sequence"/>
</dbReference>
<comment type="similarity">
    <text evidence="8">Belongs to the NrdR family.</text>
</comment>
<dbReference type="GO" id="GO:0005524">
    <property type="term" value="F:ATP binding"/>
    <property type="evidence" value="ECO:0007669"/>
    <property type="project" value="UniProtKB-UniRule"/>
</dbReference>
<name>A0A9D1N3B7_9FIRM</name>
<evidence type="ECO:0000256" key="3">
    <source>
        <dbReference type="ARBA" id="ARBA00022833"/>
    </source>
</evidence>
<dbReference type="GO" id="GO:0003677">
    <property type="term" value="F:DNA binding"/>
    <property type="evidence" value="ECO:0007669"/>
    <property type="project" value="UniProtKB-KW"/>
</dbReference>
<evidence type="ECO:0000256" key="4">
    <source>
        <dbReference type="ARBA" id="ARBA00022840"/>
    </source>
</evidence>
<dbReference type="PROSITE" id="PS51161">
    <property type="entry name" value="ATP_CONE"/>
    <property type="match status" value="1"/>
</dbReference>
<evidence type="ECO:0000259" key="9">
    <source>
        <dbReference type="PROSITE" id="PS51161"/>
    </source>
</evidence>
<keyword evidence="8" id="KW-0863">Zinc-finger</keyword>
<comment type="caution">
    <text evidence="10">The sequence shown here is derived from an EMBL/GenBank/DDBJ whole genome shotgun (WGS) entry which is preliminary data.</text>
</comment>
<keyword evidence="5 8" id="KW-0805">Transcription regulation</keyword>
<keyword evidence="3 8" id="KW-0862">Zinc</keyword>
<evidence type="ECO:0000256" key="6">
    <source>
        <dbReference type="ARBA" id="ARBA00023125"/>
    </source>
</evidence>
<evidence type="ECO:0000256" key="5">
    <source>
        <dbReference type="ARBA" id="ARBA00023015"/>
    </source>
</evidence>
<dbReference type="Pfam" id="PF22811">
    <property type="entry name" value="Zn_ribbon_NrdR"/>
    <property type="match status" value="1"/>
</dbReference>
<organism evidence="10 11">
    <name type="scientific">Candidatus Aphodomorpha intestinavium</name>
    <dbReference type="NCBI Taxonomy" id="2840672"/>
    <lineage>
        <taxon>Bacteria</taxon>
        <taxon>Bacillati</taxon>
        <taxon>Bacillota</taxon>
        <taxon>Clostridia</taxon>
        <taxon>Eubacteriales</taxon>
        <taxon>Candidatus Aphodomorpha</taxon>
    </lineage>
</organism>
<dbReference type="PANTHER" id="PTHR30455:SF2">
    <property type="entry name" value="TRANSCRIPTIONAL REPRESSOR NRDR"/>
    <property type="match status" value="1"/>
</dbReference>
<keyword evidence="1 8" id="KW-0678">Repressor</keyword>